<evidence type="ECO:0000313" key="2">
    <source>
        <dbReference type="EMBL" id="SHK87831.1"/>
    </source>
</evidence>
<accession>A0A1M6W250</accession>
<dbReference type="SUPFAM" id="SSF53850">
    <property type="entry name" value="Periplasmic binding protein-like II"/>
    <property type="match status" value="1"/>
</dbReference>
<dbReference type="InterPro" id="IPR027024">
    <property type="entry name" value="UCP027386_ABC_sbc_TM0202"/>
</dbReference>
<feature type="chain" id="PRO_5039712439" evidence="1">
    <location>
        <begin position="20"/>
        <end position="329"/>
    </location>
</feature>
<sequence length="329" mass="35073">MKKAISFLLAAVLGISMLAGCGAKEADPVAVNVGAMKGPTAMGMVKMMEDDESGATAPNDYNFSLLASPDEVTPMLVKGKLDIAALPANLAAVLYQNMEQNLSVLAINTLGVIYIVEDGDTVQSVADLKGKTIYASGKGSTPEYGLNYILEENGLNPETDVNIEWKTEHAECVAALAANPSAIAMLPQPFVTTAQMQNENLRIALDLSAEWDALQEGKENPSGMITGVVVVRNDFLEENPEAVELFMEQYASSVDYVNANTAEAAALIEKYDILKAAVAEKALPYCNIVCITGDEMQDKLGGYLEELYAQNPKAVGGALPEDGFYYHGA</sequence>
<feature type="signal peptide" evidence="1">
    <location>
        <begin position="1"/>
        <end position="19"/>
    </location>
</feature>
<dbReference type="PANTHER" id="PTHR30024">
    <property type="entry name" value="ALIPHATIC SULFONATES-BINDING PROTEIN-RELATED"/>
    <property type="match status" value="1"/>
</dbReference>
<protein>
    <submittedName>
        <fullName evidence="2">NitT/TauT family transport system substrate-binding protein</fullName>
    </submittedName>
</protein>
<reference evidence="2 3" key="1">
    <citation type="submission" date="2016-11" db="EMBL/GenBank/DDBJ databases">
        <authorList>
            <person name="Jaros S."/>
            <person name="Januszkiewicz K."/>
            <person name="Wedrychowicz H."/>
        </authorList>
    </citation>
    <scope>NUCLEOTIDE SEQUENCE [LARGE SCALE GENOMIC DNA]</scope>
    <source>
        <strain evidence="2 3">DSM 14214</strain>
    </source>
</reference>
<dbReference type="PROSITE" id="PS51257">
    <property type="entry name" value="PROKAR_LIPOPROTEIN"/>
    <property type="match status" value="1"/>
</dbReference>
<organism evidence="2 3">
    <name type="scientific">Anaerotignum lactatifermentans DSM 14214</name>
    <dbReference type="NCBI Taxonomy" id="1121323"/>
    <lineage>
        <taxon>Bacteria</taxon>
        <taxon>Bacillati</taxon>
        <taxon>Bacillota</taxon>
        <taxon>Clostridia</taxon>
        <taxon>Lachnospirales</taxon>
        <taxon>Anaerotignaceae</taxon>
        <taxon>Anaerotignum</taxon>
    </lineage>
</organism>
<dbReference type="RefSeq" id="WP_072852286.1">
    <property type="nucleotide sequence ID" value="NZ_FRAH01000051.1"/>
</dbReference>
<dbReference type="Proteomes" id="UP000183975">
    <property type="component" value="Unassembled WGS sequence"/>
</dbReference>
<keyword evidence="3" id="KW-1185">Reference proteome</keyword>
<evidence type="ECO:0000256" key="1">
    <source>
        <dbReference type="SAM" id="SignalP"/>
    </source>
</evidence>
<gene>
    <name evidence="2" type="ORF">SAMN02745138_02496</name>
</gene>
<dbReference type="OrthoDB" id="9814375at2"/>
<dbReference type="AlphaFoldDB" id="A0A1M6W250"/>
<dbReference type="EMBL" id="FRAH01000051">
    <property type="protein sequence ID" value="SHK87831.1"/>
    <property type="molecule type" value="Genomic_DNA"/>
</dbReference>
<dbReference type="PANTHER" id="PTHR30024:SF46">
    <property type="entry name" value="ABC TRANSPORTER, SUBSTRATE-BINDING LIPOPROTEIN"/>
    <property type="match status" value="1"/>
</dbReference>
<dbReference type="Pfam" id="PF12974">
    <property type="entry name" value="Phosphonate-bd"/>
    <property type="match status" value="1"/>
</dbReference>
<keyword evidence="1" id="KW-0732">Signal</keyword>
<dbReference type="PIRSF" id="PIRSF027386">
    <property type="entry name" value="UCP027386_ABC_sbc_TM0202"/>
    <property type="match status" value="1"/>
</dbReference>
<evidence type="ECO:0000313" key="3">
    <source>
        <dbReference type="Proteomes" id="UP000183975"/>
    </source>
</evidence>
<name>A0A1M6W250_9FIRM</name>
<dbReference type="Gene3D" id="3.40.190.10">
    <property type="entry name" value="Periplasmic binding protein-like II"/>
    <property type="match status" value="2"/>
</dbReference>
<proteinExistence type="predicted"/>